<dbReference type="PROSITE" id="PS50097">
    <property type="entry name" value="BTB"/>
    <property type="match status" value="1"/>
</dbReference>
<feature type="region of interest" description="Disordered" evidence="1">
    <location>
        <begin position="1"/>
        <end position="20"/>
    </location>
</feature>
<organism evidence="3 4">
    <name type="scientific">Exidia glandulosa HHB12029</name>
    <dbReference type="NCBI Taxonomy" id="1314781"/>
    <lineage>
        <taxon>Eukaryota</taxon>
        <taxon>Fungi</taxon>
        <taxon>Dikarya</taxon>
        <taxon>Basidiomycota</taxon>
        <taxon>Agaricomycotina</taxon>
        <taxon>Agaricomycetes</taxon>
        <taxon>Auriculariales</taxon>
        <taxon>Exidiaceae</taxon>
        <taxon>Exidia</taxon>
    </lineage>
</organism>
<dbReference type="InterPro" id="IPR011333">
    <property type="entry name" value="SKP1/BTB/POZ_sf"/>
</dbReference>
<proteinExistence type="predicted"/>
<dbReference type="Proteomes" id="UP000077266">
    <property type="component" value="Unassembled WGS sequence"/>
</dbReference>
<gene>
    <name evidence="3" type="ORF">EXIGLDRAFT_727620</name>
</gene>
<feature type="domain" description="BTB" evidence="2">
    <location>
        <begin position="36"/>
        <end position="107"/>
    </location>
</feature>
<dbReference type="EMBL" id="KV425917">
    <property type="protein sequence ID" value="KZV98535.1"/>
    <property type="molecule type" value="Genomic_DNA"/>
</dbReference>
<sequence>MALPVSASPSPRSASPMPERVPTIDLAASATQNYTTDEFVRLDVGGHSFTVAKSRLTMRSLKFQELFELPEATSAGGDANAIVLHNDPDEFKDFIWFIHADHISFLDFQASSPSKEKCTRLLGIASIAHFYEADAIADWAMNDALQLLTSNAPPQPRNDAYWAPGYPAPFQQPQVAAFQLDADLVMRLLRTASRWSDTSDVARCARDIVLDAMNPERYGTPPVDPVEALQAALELNDTSLAAHAYFYTHRRGCRRGRQIHACAQSIGGISYAERWRFGSVSCQWVNSRYLSRDTARLFMLRVSFRIGGSGRRRYTRAFNISAMTFPSFLVAPGQTWLTRRRQREPLCVRRLWHKLCT</sequence>
<evidence type="ECO:0000256" key="1">
    <source>
        <dbReference type="SAM" id="MobiDB-lite"/>
    </source>
</evidence>
<reference evidence="3 4" key="1">
    <citation type="journal article" date="2016" name="Mol. Biol. Evol.">
        <title>Comparative Genomics of Early-Diverging Mushroom-Forming Fungi Provides Insights into the Origins of Lignocellulose Decay Capabilities.</title>
        <authorList>
            <person name="Nagy L.G."/>
            <person name="Riley R."/>
            <person name="Tritt A."/>
            <person name="Adam C."/>
            <person name="Daum C."/>
            <person name="Floudas D."/>
            <person name="Sun H."/>
            <person name="Yadav J.S."/>
            <person name="Pangilinan J."/>
            <person name="Larsson K.H."/>
            <person name="Matsuura K."/>
            <person name="Barry K."/>
            <person name="Labutti K."/>
            <person name="Kuo R."/>
            <person name="Ohm R.A."/>
            <person name="Bhattacharya S.S."/>
            <person name="Shirouzu T."/>
            <person name="Yoshinaga Y."/>
            <person name="Martin F.M."/>
            <person name="Grigoriev I.V."/>
            <person name="Hibbett D.S."/>
        </authorList>
    </citation>
    <scope>NUCLEOTIDE SEQUENCE [LARGE SCALE GENOMIC DNA]</scope>
    <source>
        <strain evidence="3 4">HHB12029</strain>
    </source>
</reference>
<dbReference type="Gene3D" id="3.30.710.10">
    <property type="entry name" value="Potassium Channel Kv1.1, Chain A"/>
    <property type="match status" value="1"/>
</dbReference>
<dbReference type="AlphaFoldDB" id="A0A165LZ68"/>
<dbReference type="InParanoid" id="A0A165LZ68"/>
<dbReference type="OrthoDB" id="3157337at2759"/>
<evidence type="ECO:0000313" key="4">
    <source>
        <dbReference type="Proteomes" id="UP000077266"/>
    </source>
</evidence>
<dbReference type="InterPro" id="IPR000210">
    <property type="entry name" value="BTB/POZ_dom"/>
</dbReference>
<protein>
    <recommendedName>
        <fullName evidence="2">BTB domain-containing protein</fullName>
    </recommendedName>
</protein>
<evidence type="ECO:0000313" key="3">
    <source>
        <dbReference type="EMBL" id="KZV98535.1"/>
    </source>
</evidence>
<dbReference type="SUPFAM" id="SSF54695">
    <property type="entry name" value="POZ domain"/>
    <property type="match status" value="1"/>
</dbReference>
<feature type="compositionally biased region" description="Low complexity" evidence="1">
    <location>
        <begin position="1"/>
        <end position="18"/>
    </location>
</feature>
<name>A0A165LZ68_EXIGL</name>
<accession>A0A165LZ68</accession>
<keyword evidence="4" id="KW-1185">Reference proteome</keyword>
<evidence type="ECO:0000259" key="2">
    <source>
        <dbReference type="PROSITE" id="PS50097"/>
    </source>
</evidence>